<proteinExistence type="predicted"/>
<gene>
    <name evidence="2" type="primary">LOC108989727</name>
</gene>
<organism evidence="1 2">
    <name type="scientific">Juglans regia</name>
    <name type="common">English walnut</name>
    <dbReference type="NCBI Taxonomy" id="51240"/>
    <lineage>
        <taxon>Eukaryota</taxon>
        <taxon>Viridiplantae</taxon>
        <taxon>Streptophyta</taxon>
        <taxon>Embryophyta</taxon>
        <taxon>Tracheophyta</taxon>
        <taxon>Spermatophyta</taxon>
        <taxon>Magnoliopsida</taxon>
        <taxon>eudicotyledons</taxon>
        <taxon>Gunneridae</taxon>
        <taxon>Pentapetalae</taxon>
        <taxon>rosids</taxon>
        <taxon>fabids</taxon>
        <taxon>Fagales</taxon>
        <taxon>Juglandaceae</taxon>
        <taxon>Juglans</taxon>
    </lineage>
</organism>
<evidence type="ECO:0000313" key="1">
    <source>
        <dbReference type="Proteomes" id="UP000235220"/>
    </source>
</evidence>
<dbReference type="PRINTS" id="PR00837">
    <property type="entry name" value="V5TPXLIKE"/>
</dbReference>
<dbReference type="KEGG" id="jre:108989727"/>
<reference evidence="2" key="1">
    <citation type="submission" date="2025-08" db="UniProtKB">
        <authorList>
            <consortium name="RefSeq"/>
        </authorList>
    </citation>
    <scope>IDENTIFICATION</scope>
    <source>
        <tissue evidence="2">Leaves</tissue>
    </source>
</reference>
<name>A0A2I4EHX5_JUGRE</name>
<keyword evidence="1" id="KW-1185">Reference proteome</keyword>
<dbReference type="GeneID" id="108989727"/>
<dbReference type="Proteomes" id="UP000235220">
    <property type="component" value="Chromosome 13"/>
</dbReference>
<dbReference type="PANTHER" id="PTHR10334">
    <property type="entry name" value="CYSTEINE-RICH SECRETORY PROTEIN-RELATED"/>
    <property type="match status" value="1"/>
</dbReference>
<sequence length="138" mass="15574">MVCPSHAHDSPQDYINAHNAARKQIGVQNMMWDNTVAAYAQNYANSRIGDYNLVHSSGDYGENIAKDTGSFTGTATMNLWVAKKPYYYYCNNSCVGGQCVHYTQAALYRCARVKCTIGWWFVTCNYYPLDNYVGQHPC</sequence>
<dbReference type="SUPFAM" id="SSF55797">
    <property type="entry name" value="PR-1-like"/>
    <property type="match status" value="1"/>
</dbReference>
<dbReference type="OrthoDB" id="337038at2759"/>
<dbReference type="RefSeq" id="XP_018818992.1">
    <property type="nucleotide sequence ID" value="XM_018963447.1"/>
</dbReference>
<evidence type="ECO:0000313" key="2">
    <source>
        <dbReference type="RefSeq" id="XP_018818992.1"/>
    </source>
</evidence>
<dbReference type="STRING" id="51240.A0A2I4EHX5"/>
<dbReference type="InterPro" id="IPR014044">
    <property type="entry name" value="CAP_dom"/>
</dbReference>
<dbReference type="AlphaFoldDB" id="A0A2I4EHX5"/>
<dbReference type="Gene3D" id="3.40.33.10">
    <property type="entry name" value="CAP"/>
    <property type="match status" value="1"/>
</dbReference>
<dbReference type="GO" id="GO:0005615">
    <property type="term" value="C:extracellular space"/>
    <property type="evidence" value="ECO:0000318"/>
    <property type="project" value="GO_Central"/>
</dbReference>
<protein>
    <submittedName>
        <fullName evidence="2">Basic form of pathogenesis-related protein 1-like</fullName>
    </submittedName>
</protein>
<accession>A0A2I4EHX5</accession>
<dbReference type="Pfam" id="PF00188">
    <property type="entry name" value="CAP"/>
    <property type="match status" value="1"/>
</dbReference>
<dbReference type="InterPro" id="IPR035940">
    <property type="entry name" value="CAP_sf"/>
</dbReference>
<dbReference type="SMART" id="SM00198">
    <property type="entry name" value="SCP"/>
    <property type="match status" value="1"/>
</dbReference>
<dbReference type="Gramene" id="Jr13_21480_p1">
    <property type="protein sequence ID" value="cds.Jr13_21480_p1"/>
    <property type="gene ID" value="Jr13_21480"/>
</dbReference>
<dbReference type="InterPro" id="IPR001283">
    <property type="entry name" value="CRISP-related"/>
</dbReference>